<sequence length="821" mass="92081">VSCAAALFDGKQTSMELRRYEVPAKYKQRWSDWEIRAFVVASLTLQVILITLAPNRKRRPSRRIRFLIWSCYLLADAVANFALGHLADNQSGSGQTNTTSSAGFERASTSHKGAGFGGGGGGGGGGSFNSNVLAFWAPFLLLHLGGPDTITAFSLEDNELWLRHLMGLGFQLVASGYVLLRSLPHNTLLAPTLVMLLVGSIKYIERTYSLYLGSADGFRDSIIGAPDPGPMYFKLMEEYKSKRAAGLDTRIEIVHENQLRFGNATISPAADGDHSTPSHVGENLDVQAMEDQSRKLDIQDMLDAHRFFIIFRSIVADLILSFHERKESREYFLKLSAAKAFKVISVELNFLYDGLYTKALVVHRGWGYALRATCSAGIAASFLMFFFFGKVGFHHVDVWITYALLFGAVALDFLGLVMLLLSDWTVVSLGDNHLCRRLVPLARLNRKRWSEVISQLDLIRFCLHDVGQEKDWCLRWGRAYLEILGQRLCFQETMEEVIYSHRMKLDKELMKLIFEELKLKSEDAKDLKTTKQLIKCRGRHVLLNHRVIMKKSDDDPLWRSVEVEFDECVLLWHIATDLCYYQHIEDEKGRGNSAGQGDTARGDGDGGSPATDYCKLSKELSEYMLYLLVMQPVLTSTMAGIGLIRYRDTCEEARLVFQTSSEKLEWEDACKMLLSVTTEAAKPSDVKGDRSKSVLFDACILAKRLMKMEANAAAEAKGGEGEEHAQEKEKIIEGAYVKAAGDFKKDGGELEPEEMWKVIAKVWVEMLSYAACHCRGIAHARKLSTGGELLNLVWFLMAHLGLGKQFRTETGQARAKLVFDK</sequence>
<keyword evidence="2" id="KW-0812">Transmembrane</keyword>
<dbReference type="EMBL" id="GDJX01014450">
    <property type="protein sequence ID" value="JAT53486.1"/>
    <property type="molecule type" value="Transcribed_RNA"/>
</dbReference>
<reference evidence="4" key="1">
    <citation type="submission" date="2015-07" db="EMBL/GenBank/DDBJ databases">
        <title>Transcriptome Assembly of Anthurium amnicola.</title>
        <authorList>
            <person name="Suzuki J."/>
        </authorList>
    </citation>
    <scope>NUCLEOTIDE SEQUENCE</scope>
</reference>
<feature type="transmembrane region" description="Helical" evidence="2">
    <location>
        <begin position="623"/>
        <end position="644"/>
    </location>
</feature>
<feature type="domain" description="DUF4220" evidence="3">
    <location>
        <begin position="69"/>
        <end position="460"/>
    </location>
</feature>
<organism evidence="4">
    <name type="scientific">Anthurium amnicola</name>
    <dbReference type="NCBI Taxonomy" id="1678845"/>
    <lineage>
        <taxon>Eukaryota</taxon>
        <taxon>Viridiplantae</taxon>
        <taxon>Streptophyta</taxon>
        <taxon>Embryophyta</taxon>
        <taxon>Tracheophyta</taxon>
        <taxon>Spermatophyta</taxon>
        <taxon>Magnoliopsida</taxon>
        <taxon>Liliopsida</taxon>
        <taxon>Araceae</taxon>
        <taxon>Pothoideae</taxon>
        <taxon>Potheae</taxon>
        <taxon>Anthurium</taxon>
    </lineage>
</organism>
<name>A0A1D1YFU3_9ARAE</name>
<feature type="region of interest" description="Disordered" evidence="1">
    <location>
        <begin position="590"/>
        <end position="609"/>
    </location>
</feature>
<feature type="transmembrane region" description="Helical" evidence="2">
    <location>
        <begin position="400"/>
        <end position="421"/>
    </location>
</feature>
<accession>A0A1D1YFU3</accession>
<feature type="non-terminal residue" evidence="4">
    <location>
        <position position="1"/>
    </location>
</feature>
<evidence type="ECO:0000259" key="3">
    <source>
        <dbReference type="Pfam" id="PF13968"/>
    </source>
</evidence>
<evidence type="ECO:0000256" key="2">
    <source>
        <dbReference type="SAM" id="Phobius"/>
    </source>
</evidence>
<proteinExistence type="predicted"/>
<feature type="transmembrane region" description="Helical" evidence="2">
    <location>
        <begin position="35"/>
        <end position="54"/>
    </location>
</feature>
<evidence type="ECO:0000256" key="1">
    <source>
        <dbReference type="SAM" id="MobiDB-lite"/>
    </source>
</evidence>
<dbReference type="Pfam" id="PF04578">
    <property type="entry name" value="DUF594"/>
    <property type="match status" value="1"/>
</dbReference>
<dbReference type="Pfam" id="PF13968">
    <property type="entry name" value="DUF4220"/>
    <property type="match status" value="1"/>
</dbReference>
<dbReference type="PANTHER" id="PTHR31325">
    <property type="entry name" value="OS01G0798800 PROTEIN-RELATED"/>
    <property type="match status" value="1"/>
</dbReference>
<dbReference type="InterPro" id="IPR025315">
    <property type="entry name" value="DUF4220"/>
</dbReference>
<protein>
    <recommendedName>
        <fullName evidence="3">DUF4220 domain-containing protein</fullName>
    </recommendedName>
</protein>
<keyword evidence="2" id="KW-1133">Transmembrane helix</keyword>
<feature type="transmembrane region" description="Helical" evidence="2">
    <location>
        <begin position="368"/>
        <end position="388"/>
    </location>
</feature>
<dbReference type="AlphaFoldDB" id="A0A1D1YFU3"/>
<dbReference type="InterPro" id="IPR007658">
    <property type="entry name" value="DUF594"/>
</dbReference>
<keyword evidence="2" id="KW-0472">Membrane</keyword>
<gene>
    <name evidence="4" type="ORF">g.78174</name>
</gene>
<evidence type="ECO:0000313" key="4">
    <source>
        <dbReference type="EMBL" id="JAT53486.1"/>
    </source>
</evidence>